<dbReference type="InterPro" id="IPR000504">
    <property type="entry name" value="RRM_dom"/>
</dbReference>
<keyword evidence="6" id="KW-1185">Reference proteome</keyword>
<evidence type="ECO:0000259" key="4">
    <source>
        <dbReference type="PROSITE" id="PS50102"/>
    </source>
</evidence>
<evidence type="ECO:0000256" key="1">
    <source>
        <dbReference type="ARBA" id="ARBA00022884"/>
    </source>
</evidence>
<comment type="caution">
    <text evidence="5">The sequence shown here is derived from an EMBL/GenBank/DDBJ whole genome shotgun (WGS) entry which is preliminary data.</text>
</comment>
<protein>
    <submittedName>
        <fullName evidence="5">Multiple RNA-binding domain-containing protein 1</fullName>
    </submittedName>
</protein>
<sequence length="505" mass="56797">MWETVKLDPFRMLGGLLSDLGRFRSLSLNAGVFMKMTVICARIKGLHQSVKVVCLRIPIRDSFMLLQKEIKQFLAPVRPLDIRVLKNGMLVYSSFFYEQVLNPTERGGSVAVRLAHAEAQLVAEMREFLQQKGINLDTFEQPTESTVLSHGRRDRLEAQSAVTPRQLSGTAFLIKNLPVGTTVTEVRDLIRQHTDPRSRSESDPRDPIRPTKVIVPPLGITAVVAFSLPQHARLAYRLLAYEPFQDSVLYLQWLPHGALKSDTGEQQQEGLDGNSKVQDASCAAHHSKHRKRKQKSNDAVETHEDPSQLVVDKEAEFELVTSLPNEDPELTFPPKKRSKKPITDNMDDDAHDVENEIEEVGLLEKSKKDNPKVRHYENKKARLRRQGAQIEEGEASSEQISAPSESPVPRKTIRTKSQVDEPKPTKPVLIVRNIPFQATQDELIELFRPVGGLLNVRLPQKTTGGHRGFGFVEFSTIDQASAAKETLGADTHFLGRRLRIEFARG</sequence>
<dbReference type="EMBL" id="LUCM01002898">
    <property type="protein sequence ID" value="KAA0196620.1"/>
    <property type="molecule type" value="Genomic_DNA"/>
</dbReference>
<feature type="compositionally biased region" description="Basic and acidic residues" evidence="3">
    <location>
        <begin position="295"/>
        <end position="316"/>
    </location>
</feature>
<proteinExistence type="predicted"/>
<feature type="domain" description="RRM" evidence="4">
    <location>
        <begin position="427"/>
        <end position="505"/>
    </location>
</feature>
<name>A0A8E0S4U9_9TREM</name>
<dbReference type="PANTHER" id="PTHR10352">
    <property type="entry name" value="EUKARYOTIC TRANSLATION INITIATION FACTOR 3 SUBUNIT G"/>
    <property type="match status" value="1"/>
</dbReference>
<evidence type="ECO:0000313" key="5">
    <source>
        <dbReference type="EMBL" id="KAA0196620.1"/>
    </source>
</evidence>
<dbReference type="SUPFAM" id="SSF54928">
    <property type="entry name" value="RNA-binding domain, RBD"/>
    <property type="match status" value="2"/>
</dbReference>
<keyword evidence="1 2" id="KW-0694">RNA-binding</keyword>
<evidence type="ECO:0000256" key="2">
    <source>
        <dbReference type="PROSITE-ProRule" id="PRU00176"/>
    </source>
</evidence>
<dbReference type="Gene3D" id="3.30.70.330">
    <property type="match status" value="2"/>
</dbReference>
<dbReference type="Proteomes" id="UP000728185">
    <property type="component" value="Unassembled WGS sequence"/>
</dbReference>
<organism evidence="5 6">
    <name type="scientific">Fasciolopsis buskii</name>
    <dbReference type="NCBI Taxonomy" id="27845"/>
    <lineage>
        <taxon>Eukaryota</taxon>
        <taxon>Metazoa</taxon>
        <taxon>Spiralia</taxon>
        <taxon>Lophotrochozoa</taxon>
        <taxon>Platyhelminthes</taxon>
        <taxon>Trematoda</taxon>
        <taxon>Digenea</taxon>
        <taxon>Plagiorchiida</taxon>
        <taxon>Echinostomata</taxon>
        <taxon>Echinostomatoidea</taxon>
        <taxon>Fasciolidae</taxon>
        <taxon>Fasciolopsis</taxon>
    </lineage>
</organism>
<reference evidence="5" key="1">
    <citation type="submission" date="2019-05" db="EMBL/GenBank/DDBJ databases">
        <title>Annotation for the trematode Fasciolopsis buski.</title>
        <authorList>
            <person name="Choi Y.-J."/>
        </authorList>
    </citation>
    <scope>NUCLEOTIDE SEQUENCE</scope>
    <source>
        <strain evidence="5">HT</strain>
        <tissue evidence="5">Whole worm</tissue>
    </source>
</reference>
<dbReference type="GO" id="GO:0003723">
    <property type="term" value="F:RNA binding"/>
    <property type="evidence" value="ECO:0007669"/>
    <property type="project" value="UniProtKB-UniRule"/>
</dbReference>
<gene>
    <name evidence="5" type="ORF">FBUS_02116</name>
</gene>
<dbReference type="Pfam" id="PF00076">
    <property type="entry name" value="RRM_1"/>
    <property type="match status" value="1"/>
</dbReference>
<feature type="region of interest" description="Disordered" evidence="3">
    <location>
        <begin position="381"/>
        <end position="421"/>
    </location>
</feature>
<dbReference type="PROSITE" id="PS50102">
    <property type="entry name" value="RRM"/>
    <property type="match status" value="1"/>
</dbReference>
<accession>A0A8E0S4U9</accession>
<dbReference type="OrthoDB" id="439639at2759"/>
<feature type="compositionally biased region" description="Basic and acidic residues" evidence="3">
    <location>
        <begin position="187"/>
        <end position="209"/>
    </location>
</feature>
<dbReference type="SMART" id="SM00360">
    <property type="entry name" value="RRM"/>
    <property type="match status" value="1"/>
</dbReference>
<dbReference type="InterPro" id="IPR012677">
    <property type="entry name" value="Nucleotide-bd_a/b_plait_sf"/>
</dbReference>
<feature type="region of interest" description="Disordered" evidence="3">
    <location>
        <begin position="263"/>
        <end position="350"/>
    </location>
</feature>
<evidence type="ECO:0000256" key="3">
    <source>
        <dbReference type="SAM" id="MobiDB-lite"/>
    </source>
</evidence>
<evidence type="ECO:0000313" key="6">
    <source>
        <dbReference type="Proteomes" id="UP000728185"/>
    </source>
</evidence>
<dbReference type="InterPro" id="IPR035979">
    <property type="entry name" value="RBD_domain_sf"/>
</dbReference>
<dbReference type="AlphaFoldDB" id="A0A8E0S4U9"/>
<dbReference type="CDD" id="cd12320">
    <property type="entry name" value="RRM6_RBM19_RRM5_MRD1"/>
    <property type="match status" value="1"/>
</dbReference>
<feature type="region of interest" description="Disordered" evidence="3">
    <location>
        <begin position="187"/>
        <end position="212"/>
    </location>
</feature>
<feature type="compositionally biased region" description="Basic residues" evidence="3">
    <location>
        <begin position="285"/>
        <end position="294"/>
    </location>
</feature>